<keyword evidence="1" id="KW-1133">Transmembrane helix</keyword>
<feature type="transmembrane region" description="Helical" evidence="1">
    <location>
        <begin position="228"/>
        <end position="244"/>
    </location>
</feature>
<feature type="transmembrane region" description="Helical" evidence="1">
    <location>
        <begin position="22"/>
        <end position="43"/>
    </location>
</feature>
<protein>
    <recommendedName>
        <fullName evidence="4">UbiA prenyltransferase family protein</fullName>
    </recommendedName>
</protein>
<sequence length="296" mass="33601">MKNSKELSGWESYSLLKRIFQALLYSSVFISFCAFALTIETYLLSELPVSIPMAVFIFMATLFTYNLSSVQSMVRRPRQQVNKLSSSWAQRHKRELAALGLAGITLATFIYFRYNLHINIWFMLHLAVISIGYTVPIVYKARKVKPLRSVPLLKVFLIAYVWAIVTTLFPMMDADVLMWDSQAMLLFARRFLFILALALLFDIRDYSYDRSTNTLTFPGLMGVESTKLLSLCLLMLYVVLAVTTETLDTQLALIASGIGAALVVAFSREDKPRLYYSLFADGAMLLHATLIFLARS</sequence>
<evidence type="ECO:0008006" key="4">
    <source>
        <dbReference type="Google" id="ProtNLM"/>
    </source>
</evidence>
<name>A0ABW4X322_9BACT</name>
<feature type="transmembrane region" description="Helical" evidence="1">
    <location>
        <begin position="120"/>
        <end position="139"/>
    </location>
</feature>
<evidence type="ECO:0000313" key="3">
    <source>
        <dbReference type="Proteomes" id="UP001597369"/>
    </source>
</evidence>
<keyword evidence="3" id="KW-1185">Reference proteome</keyword>
<accession>A0ABW4X322</accession>
<keyword evidence="1" id="KW-0472">Membrane</keyword>
<keyword evidence="1" id="KW-0812">Transmembrane</keyword>
<evidence type="ECO:0000256" key="1">
    <source>
        <dbReference type="SAM" id="Phobius"/>
    </source>
</evidence>
<feature type="transmembrane region" description="Helical" evidence="1">
    <location>
        <begin position="274"/>
        <end position="294"/>
    </location>
</feature>
<feature type="transmembrane region" description="Helical" evidence="1">
    <location>
        <begin position="49"/>
        <end position="68"/>
    </location>
</feature>
<feature type="transmembrane region" description="Helical" evidence="1">
    <location>
        <begin position="96"/>
        <end position="114"/>
    </location>
</feature>
<organism evidence="2 3">
    <name type="scientific">Pontibacter silvestris</name>
    <dbReference type="NCBI Taxonomy" id="2305183"/>
    <lineage>
        <taxon>Bacteria</taxon>
        <taxon>Pseudomonadati</taxon>
        <taxon>Bacteroidota</taxon>
        <taxon>Cytophagia</taxon>
        <taxon>Cytophagales</taxon>
        <taxon>Hymenobacteraceae</taxon>
        <taxon>Pontibacter</taxon>
    </lineage>
</organism>
<proteinExistence type="predicted"/>
<gene>
    <name evidence="2" type="ORF">ACFSKU_17730</name>
</gene>
<feature type="transmembrane region" description="Helical" evidence="1">
    <location>
        <begin position="151"/>
        <end position="171"/>
    </location>
</feature>
<reference evidence="3" key="1">
    <citation type="journal article" date="2019" name="Int. J. Syst. Evol. Microbiol.">
        <title>The Global Catalogue of Microorganisms (GCM) 10K type strain sequencing project: providing services to taxonomists for standard genome sequencing and annotation.</title>
        <authorList>
            <consortium name="The Broad Institute Genomics Platform"/>
            <consortium name="The Broad Institute Genome Sequencing Center for Infectious Disease"/>
            <person name="Wu L."/>
            <person name="Ma J."/>
        </authorList>
    </citation>
    <scope>NUCLEOTIDE SEQUENCE [LARGE SCALE GENOMIC DNA]</scope>
    <source>
        <strain evidence="3">JCM 16545</strain>
    </source>
</reference>
<dbReference type="EMBL" id="JBHUHV010000054">
    <property type="protein sequence ID" value="MFD2068735.1"/>
    <property type="molecule type" value="Genomic_DNA"/>
</dbReference>
<comment type="caution">
    <text evidence="2">The sequence shown here is derived from an EMBL/GenBank/DDBJ whole genome shotgun (WGS) entry which is preliminary data.</text>
</comment>
<evidence type="ECO:0000313" key="2">
    <source>
        <dbReference type="EMBL" id="MFD2068735.1"/>
    </source>
</evidence>
<feature type="transmembrane region" description="Helical" evidence="1">
    <location>
        <begin position="183"/>
        <end position="201"/>
    </location>
</feature>
<dbReference type="Proteomes" id="UP001597369">
    <property type="component" value="Unassembled WGS sequence"/>
</dbReference>
<feature type="transmembrane region" description="Helical" evidence="1">
    <location>
        <begin position="250"/>
        <end position="267"/>
    </location>
</feature>